<organism evidence="1">
    <name type="scientific">Pacific black duck aviadenovirus</name>
    <dbReference type="NCBI Taxonomy" id="2798287"/>
    <lineage>
        <taxon>Viruses</taxon>
        <taxon>Varidnaviria</taxon>
        <taxon>Bamfordvirae</taxon>
        <taxon>Preplasmiviricota</taxon>
        <taxon>Polisuviricotina</taxon>
        <taxon>Pharingeaviricetes</taxon>
        <taxon>Rowavirales</taxon>
        <taxon>Adenoviridae</taxon>
        <taxon>Aviadenovirus</taxon>
    </lineage>
</organism>
<name>A0A7T4V7A8_9ADEN</name>
<evidence type="ECO:0000313" key="1">
    <source>
        <dbReference type="EMBL" id="QQD36930.1"/>
    </source>
</evidence>
<sequence length="222" mass="26745">MSRVMGYHEKENEMHCILLGVDKLFESAPSHLLFDLQFLEFLRGMIMLPNRSNPYSEQDFDFIMPPFNSIIKILRHGLEWEILYACDCKNPMSLQCMSRCIVLFDYWKLELNKYIENEIKKEKNPILIYSFDDYPARRPFISDNPIEHLYVILRLYEKNYAVGRNGNHYYVFIKSKYCCGEIRESMYQLMKTIRRLPFYLTIDCVPFFKIEYDMATEYDMDV</sequence>
<dbReference type="EMBL" id="MT894381">
    <property type="protein sequence ID" value="QQD36930.1"/>
    <property type="molecule type" value="Genomic_DNA"/>
</dbReference>
<reference evidence="1" key="1">
    <citation type="journal article" date="2020" name="Sci. Rep.">
        <title>Metagenomic characterisation of additional and novel avian viruses from Australian wild ducks.</title>
        <authorList>
            <person name="Vibin J."/>
            <person name="Chamings A."/>
            <person name="Klaassen M."/>
            <person name="Alexandersen S."/>
        </authorList>
    </citation>
    <scope>NUCLEOTIDE SEQUENCE</scope>
    <source>
        <strain evidence="1">PBDAdV/PBD12.16-AU-2016</strain>
    </source>
</reference>
<proteinExistence type="predicted"/>
<accession>A0A7T4V7A8</accession>
<protein>
    <submittedName>
        <fullName evidence="1">ORF14</fullName>
    </submittedName>
</protein>